<evidence type="ECO:0000313" key="3">
    <source>
        <dbReference type="Proteomes" id="UP001055167"/>
    </source>
</evidence>
<sequence length="318" mass="34790">MGIVAIVARRNARWRAAALAALGAAAGSFSLSTLPGSAARAQGADPDKVDSENLFGFTEGSDTGSKGEKEVILDTIGRFSKRRDGPGRSGYAAVQPLLSYQYDPTDSFTIEPGLFFDARDSRNIAGVPDKSYGTFNGGSLEMKYQFHKRTDASPFGLAIQAEPFFERVLPVEGRGADIFSLDTRLIADVRLIPDRLWLGANLVYDPSVGRQRGSREVDRSSTLSLSGALMARVSDTLFIGPEMRYLRAYDGAFLNRFEGHAVFLGPVLHHQVSEKGFVSVAYSAQVFGHDRDPDYTDRALDLAHFPRHSVRVRFGVNF</sequence>
<keyword evidence="1" id="KW-0732">Signal</keyword>
<protein>
    <recommendedName>
        <fullName evidence="4">Autotransporter outer membrane beta-barrel domain-containing protein</fullName>
    </recommendedName>
</protein>
<dbReference type="EMBL" id="BPQH01000025">
    <property type="protein sequence ID" value="GJD53119.1"/>
    <property type="molecule type" value="Genomic_DNA"/>
</dbReference>
<comment type="caution">
    <text evidence="2">The sequence shown here is derived from an EMBL/GenBank/DDBJ whole genome shotgun (WGS) entry which is preliminary data.</text>
</comment>
<evidence type="ECO:0000313" key="2">
    <source>
        <dbReference type="EMBL" id="GJD53119.1"/>
    </source>
</evidence>
<feature type="signal peptide" evidence="1">
    <location>
        <begin position="1"/>
        <end position="20"/>
    </location>
</feature>
<organism evidence="2 3">
    <name type="scientific">Methylobacterium crusticola</name>
    <dbReference type="NCBI Taxonomy" id="1697972"/>
    <lineage>
        <taxon>Bacteria</taxon>
        <taxon>Pseudomonadati</taxon>
        <taxon>Pseudomonadota</taxon>
        <taxon>Alphaproteobacteria</taxon>
        <taxon>Hyphomicrobiales</taxon>
        <taxon>Methylobacteriaceae</taxon>
        <taxon>Methylobacterium</taxon>
    </lineage>
</organism>
<proteinExistence type="predicted"/>
<reference evidence="2" key="2">
    <citation type="submission" date="2021-08" db="EMBL/GenBank/DDBJ databases">
        <authorList>
            <person name="Tani A."/>
            <person name="Ola A."/>
            <person name="Ogura Y."/>
            <person name="Katsura K."/>
            <person name="Hayashi T."/>
        </authorList>
    </citation>
    <scope>NUCLEOTIDE SEQUENCE</scope>
    <source>
        <strain evidence="2">KCTC 52305</strain>
    </source>
</reference>
<keyword evidence="3" id="KW-1185">Reference proteome</keyword>
<dbReference type="Proteomes" id="UP001055167">
    <property type="component" value="Unassembled WGS sequence"/>
</dbReference>
<accession>A0ABQ4R8J3</accession>
<evidence type="ECO:0008006" key="4">
    <source>
        <dbReference type="Google" id="ProtNLM"/>
    </source>
</evidence>
<gene>
    <name evidence="2" type="ORF">OPKNFCMD_5890</name>
</gene>
<dbReference type="RefSeq" id="WP_128563942.1">
    <property type="nucleotide sequence ID" value="NZ_BPQH01000025.1"/>
</dbReference>
<reference evidence="2" key="1">
    <citation type="journal article" date="2021" name="Front. Microbiol.">
        <title>Comprehensive Comparative Genomics and Phenotyping of Methylobacterium Species.</title>
        <authorList>
            <person name="Alessa O."/>
            <person name="Ogura Y."/>
            <person name="Fujitani Y."/>
            <person name="Takami H."/>
            <person name="Hayashi T."/>
            <person name="Sahin N."/>
            <person name="Tani A."/>
        </authorList>
    </citation>
    <scope>NUCLEOTIDE SEQUENCE</scope>
    <source>
        <strain evidence="2">KCTC 52305</strain>
    </source>
</reference>
<evidence type="ECO:0000256" key="1">
    <source>
        <dbReference type="SAM" id="SignalP"/>
    </source>
</evidence>
<name>A0ABQ4R8J3_9HYPH</name>
<feature type="chain" id="PRO_5046972349" description="Autotransporter outer membrane beta-barrel domain-containing protein" evidence="1">
    <location>
        <begin position="21"/>
        <end position="318"/>
    </location>
</feature>